<evidence type="ECO:0000256" key="1">
    <source>
        <dbReference type="SAM" id="Phobius"/>
    </source>
</evidence>
<keyword evidence="1" id="KW-0472">Membrane</keyword>
<protein>
    <submittedName>
        <fullName evidence="2">Uncharacterized protein</fullName>
    </submittedName>
</protein>
<reference evidence="2 3" key="1">
    <citation type="submission" date="2012-12" db="EMBL/GenBank/DDBJ databases">
        <title>Genome assembly of Fulvivirga imtechensis AK7.</title>
        <authorList>
            <person name="Nupur N."/>
            <person name="Khatri I."/>
            <person name="Kumar R."/>
            <person name="Subramanian S."/>
            <person name="Pinnaka A."/>
        </authorList>
    </citation>
    <scope>NUCLEOTIDE SEQUENCE [LARGE SCALE GENOMIC DNA]</scope>
    <source>
        <strain evidence="2 3">AK7</strain>
    </source>
</reference>
<evidence type="ECO:0000313" key="2">
    <source>
        <dbReference type="EMBL" id="ELR70915.1"/>
    </source>
</evidence>
<dbReference type="AlphaFoldDB" id="L8JPZ5"/>
<comment type="caution">
    <text evidence="2">The sequence shown here is derived from an EMBL/GenBank/DDBJ whole genome shotgun (WGS) entry which is preliminary data.</text>
</comment>
<name>L8JPZ5_9BACT</name>
<keyword evidence="1" id="KW-0812">Transmembrane</keyword>
<sequence length="50" mass="5808">MLVAKETKANNKKIKKLLFFITRVITVLLDFNIYFLTTACVILNNDKVFT</sequence>
<evidence type="ECO:0000313" key="3">
    <source>
        <dbReference type="Proteomes" id="UP000011135"/>
    </source>
</evidence>
<proteinExistence type="predicted"/>
<gene>
    <name evidence="2" type="ORF">C900_03350</name>
</gene>
<organism evidence="2 3">
    <name type="scientific">Fulvivirga imtechensis AK7</name>
    <dbReference type="NCBI Taxonomy" id="1237149"/>
    <lineage>
        <taxon>Bacteria</taxon>
        <taxon>Pseudomonadati</taxon>
        <taxon>Bacteroidota</taxon>
        <taxon>Cytophagia</taxon>
        <taxon>Cytophagales</taxon>
        <taxon>Fulvivirgaceae</taxon>
        <taxon>Fulvivirga</taxon>
    </lineage>
</organism>
<feature type="transmembrane region" description="Helical" evidence="1">
    <location>
        <begin position="20"/>
        <end position="44"/>
    </location>
</feature>
<accession>L8JPZ5</accession>
<dbReference type="EMBL" id="AMZN01000048">
    <property type="protein sequence ID" value="ELR70915.1"/>
    <property type="molecule type" value="Genomic_DNA"/>
</dbReference>
<keyword evidence="3" id="KW-1185">Reference proteome</keyword>
<keyword evidence="1" id="KW-1133">Transmembrane helix</keyword>
<dbReference type="Proteomes" id="UP000011135">
    <property type="component" value="Unassembled WGS sequence"/>
</dbReference>